<comment type="caution">
    <text evidence="2">The sequence shown here is derived from an EMBL/GenBank/DDBJ whole genome shotgun (WGS) entry which is preliminary data.</text>
</comment>
<name>A0A0R2SSC1_9GAMM</name>
<evidence type="ECO:0000313" key="2">
    <source>
        <dbReference type="EMBL" id="KRO77761.1"/>
    </source>
</evidence>
<dbReference type="SUPFAM" id="SSF55166">
    <property type="entry name" value="Hedgehog/DD-peptidase"/>
    <property type="match status" value="1"/>
</dbReference>
<reference evidence="2 3" key="1">
    <citation type="submission" date="2015-10" db="EMBL/GenBank/DDBJ databases">
        <title>Metagenome-Assembled Genomes uncover a global brackish microbiome.</title>
        <authorList>
            <person name="Hugerth L.W."/>
            <person name="Larsson J."/>
            <person name="Alneberg J."/>
            <person name="Lindh M.V."/>
            <person name="Legrand C."/>
            <person name="Pinhassi J."/>
            <person name="Andersson A.F."/>
        </authorList>
    </citation>
    <scope>NUCLEOTIDE SEQUENCE [LARGE SCALE GENOMIC DNA]</scope>
    <source>
        <strain evidence="2">BACL4 MAG-120920-bin41</strain>
    </source>
</reference>
<dbReference type="Proteomes" id="UP000051547">
    <property type="component" value="Unassembled WGS sequence"/>
</dbReference>
<dbReference type="Gene3D" id="3.30.1380.10">
    <property type="match status" value="1"/>
</dbReference>
<protein>
    <recommendedName>
        <fullName evidence="1">D-alanyl-D-alanine carboxypeptidase-like core domain-containing protein</fullName>
    </recommendedName>
</protein>
<evidence type="ECO:0000313" key="3">
    <source>
        <dbReference type="Proteomes" id="UP000051547"/>
    </source>
</evidence>
<dbReference type="Pfam" id="PF02557">
    <property type="entry name" value="VanY"/>
    <property type="match status" value="1"/>
</dbReference>
<dbReference type="GO" id="GO:0006508">
    <property type="term" value="P:proteolysis"/>
    <property type="evidence" value="ECO:0007669"/>
    <property type="project" value="InterPro"/>
</dbReference>
<dbReference type="PANTHER" id="PTHR34385:SF1">
    <property type="entry name" value="PEPTIDOGLYCAN L-ALANYL-D-GLUTAMATE ENDOPEPTIDASE CWLK"/>
    <property type="match status" value="1"/>
</dbReference>
<proteinExistence type="predicted"/>
<sequence>MSTTLDIGYLTKLAALHKRLGLEAALLEEAKLGTSDHPLCEEAMQLVSIGDDVFGRPQQLAPDAARAWAWMLEAATSQGISLQLVSGFRGIDYQAELIGRKLSAGQSLRDILKVSAAPGFSEHHTGNAVDVTTEGAAALDETFDDTDCFHWLLARAGDFGFTLTYPRNNSFGIDYEPWHWCFQSQQRPRAR</sequence>
<dbReference type="GO" id="GO:0008233">
    <property type="term" value="F:peptidase activity"/>
    <property type="evidence" value="ECO:0007669"/>
    <property type="project" value="InterPro"/>
</dbReference>
<evidence type="ECO:0000259" key="1">
    <source>
        <dbReference type="Pfam" id="PF02557"/>
    </source>
</evidence>
<feature type="domain" description="D-alanyl-D-alanine carboxypeptidase-like core" evidence="1">
    <location>
        <begin position="59"/>
        <end position="183"/>
    </location>
</feature>
<gene>
    <name evidence="2" type="ORF">ABR72_09510</name>
</gene>
<dbReference type="InterPro" id="IPR003709">
    <property type="entry name" value="VanY-like_core_dom"/>
</dbReference>
<organism evidence="2 3">
    <name type="scientific">OM182 bacterium BACL3 MAG-120920-bin41</name>
    <dbReference type="NCBI Taxonomy" id="1655580"/>
    <lineage>
        <taxon>Bacteria</taxon>
        <taxon>Pseudomonadati</taxon>
        <taxon>Pseudomonadota</taxon>
        <taxon>Gammaproteobacteria</taxon>
        <taxon>OMG group</taxon>
        <taxon>OM182 clade</taxon>
    </lineage>
</organism>
<dbReference type="AlphaFoldDB" id="A0A0R2SSC1"/>
<dbReference type="InterPro" id="IPR058193">
    <property type="entry name" value="VanY/YodJ_core_dom"/>
</dbReference>
<dbReference type="EMBL" id="LIBE01000626">
    <property type="protein sequence ID" value="KRO77761.1"/>
    <property type="molecule type" value="Genomic_DNA"/>
</dbReference>
<dbReference type="InterPro" id="IPR052179">
    <property type="entry name" value="DD-CPase-like"/>
</dbReference>
<dbReference type="CDD" id="cd14852">
    <property type="entry name" value="LD-carboxypeptidase"/>
    <property type="match status" value="1"/>
</dbReference>
<accession>A0A0R2SSC1</accession>
<dbReference type="PANTHER" id="PTHR34385">
    <property type="entry name" value="D-ALANYL-D-ALANINE CARBOXYPEPTIDASE"/>
    <property type="match status" value="1"/>
</dbReference>
<dbReference type="InterPro" id="IPR009045">
    <property type="entry name" value="Zn_M74/Hedgehog-like"/>
</dbReference>